<dbReference type="AlphaFoldDB" id="A0A8K0SL65"/>
<reference evidence="2" key="1">
    <citation type="journal article" date="2021" name="Nat. Commun.">
        <title>Genetic determinants of endophytism in the Arabidopsis root mycobiome.</title>
        <authorList>
            <person name="Mesny F."/>
            <person name="Miyauchi S."/>
            <person name="Thiergart T."/>
            <person name="Pickel B."/>
            <person name="Atanasova L."/>
            <person name="Karlsson M."/>
            <person name="Huettel B."/>
            <person name="Barry K.W."/>
            <person name="Haridas S."/>
            <person name="Chen C."/>
            <person name="Bauer D."/>
            <person name="Andreopoulos W."/>
            <person name="Pangilinan J."/>
            <person name="LaButti K."/>
            <person name="Riley R."/>
            <person name="Lipzen A."/>
            <person name="Clum A."/>
            <person name="Drula E."/>
            <person name="Henrissat B."/>
            <person name="Kohler A."/>
            <person name="Grigoriev I.V."/>
            <person name="Martin F.M."/>
            <person name="Hacquard S."/>
        </authorList>
    </citation>
    <scope>NUCLEOTIDE SEQUENCE</scope>
    <source>
        <strain evidence="2">MPI-CAGE-CH-0235</strain>
    </source>
</reference>
<keyword evidence="2" id="KW-0808">Transferase</keyword>
<name>A0A8K0SL65_9HYPO</name>
<keyword evidence="3" id="KW-1185">Reference proteome</keyword>
<comment type="caution">
    <text evidence="2">The sequence shown here is derived from an EMBL/GenBank/DDBJ whole genome shotgun (WGS) entry which is preliminary data.</text>
</comment>
<protein>
    <submittedName>
        <fullName evidence="2">Class V aminotransferase</fullName>
    </submittedName>
</protein>
<dbReference type="InterPro" id="IPR015422">
    <property type="entry name" value="PyrdxlP-dep_Trfase_small"/>
</dbReference>
<dbReference type="PANTHER" id="PTHR43686:SF1">
    <property type="entry name" value="AMINOTRAN_5 DOMAIN-CONTAINING PROTEIN"/>
    <property type="match status" value="1"/>
</dbReference>
<evidence type="ECO:0000313" key="3">
    <source>
        <dbReference type="Proteomes" id="UP000813444"/>
    </source>
</evidence>
<dbReference type="Gene3D" id="3.90.1150.10">
    <property type="entry name" value="Aspartate Aminotransferase, domain 1"/>
    <property type="match status" value="1"/>
</dbReference>
<dbReference type="InterPro" id="IPR015424">
    <property type="entry name" value="PyrdxlP-dep_Trfase"/>
</dbReference>
<sequence length="624" mass="68415">MPGKSFFSSIAACFRGQGQDDRVSASNPQIPKAIASLEDFGKPQVIALPTAKLPILERRHQFPYRISGTTLGEKQTTQQYEPNELIRSIRDNVVGEGQMFHGPFGDRRITYADYVASGRSLGFIEDYIRQQVLPLYANTHSEVSYTGRAMCQLREEARHIIHESVGGSPDDVVIALGSGSTAAINRMVQVLGLTSDKPLPPDRRPVVFIGPYEHHSNDLPWRESIAEVIRIPSDKDGHIDQAHLAEQLVRYSARPLRVGSFSAASNVTGILSDTDGITALLHQHGALAFWDYAAAAPYVNINMNPDRGCASGLRNKDAVFISPHKFIGGPGTPGLLVVKRSLLQNRVPSVPGGGTVSFVTPDRHRYLTDAVHREEGGTPAIVEMVRAGLVFQLKDKVGAATIERREQAFVKTAINHWRQHPRIQILGSHDAARLSVVSFLVKDGRGQTLHQNFVVALLNDLFGIQARGGCSCAGPYGHDLLNIGLEQSRTITDAIAAGYEGVKPGWVRLNFNYFISKAVFTFMLDAVDFIADHASAFLGQYKFDIMSGVWTHVDADASPILALGSIVYSNRGIVVDESCPTASEKVLPKHLVEARQLAMQAGPARPRLVQWPQEVESIRWFPIS</sequence>
<dbReference type="Pfam" id="PF00266">
    <property type="entry name" value="Aminotran_5"/>
    <property type="match status" value="1"/>
</dbReference>
<dbReference type="OrthoDB" id="420046at2759"/>
<dbReference type="PANTHER" id="PTHR43686">
    <property type="entry name" value="SULFURTRANSFERASE-RELATED"/>
    <property type="match status" value="1"/>
</dbReference>
<keyword evidence="2" id="KW-0032">Aminotransferase</keyword>
<accession>A0A8K0SL65</accession>
<dbReference type="Proteomes" id="UP000813444">
    <property type="component" value="Unassembled WGS sequence"/>
</dbReference>
<evidence type="ECO:0000259" key="1">
    <source>
        <dbReference type="Pfam" id="PF00266"/>
    </source>
</evidence>
<organism evidence="2 3">
    <name type="scientific">Stachybotrys elegans</name>
    <dbReference type="NCBI Taxonomy" id="80388"/>
    <lineage>
        <taxon>Eukaryota</taxon>
        <taxon>Fungi</taxon>
        <taxon>Dikarya</taxon>
        <taxon>Ascomycota</taxon>
        <taxon>Pezizomycotina</taxon>
        <taxon>Sordariomycetes</taxon>
        <taxon>Hypocreomycetidae</taxon>
        <taxon>Hypocreales</taxon>
        <taxon>Stachybotryaceae</taxon>
        <taxon>Stachybotrys</taxon>
    </lineage>
</organism>
<gene>
    <name evidence="2" type="ORF">B0I35DRAFT_438149</name>
</gene>
<dbReference type="InterPro" id="IPR000192">
    <property type="entry name" value="Aminotrans_V_dom"/>
</dbReference>
<feature type="domain" description="Aminotransferase class V" evidence="1">
    <location>
        <begin position="126"/>
        <end position="477"/>
    </location>
</feature>
<dbReference type="SUPFAM" id="SSF53383">
    <property type="entry name" value="PLP-dependent transferases"/>
    <property type="match status" value="1"/>
</dbReference>
<dbReference type="GO" id="GO:0008483">
    <property type="term" value="F:transaminase activity"/>
    <property type="evidence" value="ECO:0007669"/>
    <property type="project" value="UniProtKB-KW"/>
</dbReference>
<evidence type="ECO:0000313" key="2">
    <source>
        <dbReference type="EMBL" id="KAH7311474.1"/>
    </source>
</evidence>
<dbReference type="Gene3D" id="3.40.640.10">
    <property type="entry name" value="Type I PLP-dependent aspartate aminotransferase-like (Major domain)"/>
    <property type="match status" value="1"/>
</dbReference>
<proteinExistence type="predicted"/>
<dbReference type="InterPro" id="IPR015421">
    <property type="entry name" value="PyrdxlP-dep_Trfase_major"/>
</dbReference>
<dbReference type="EMBL" id="JAGPNK010000011">
    <property type="protein sequence ID" value="KAH7311474.1"/>
    <property type="molecule type" value="Genomic_DNA"/>
</dbReference>